<sequence length="51" mass="5793">MESVSGAKFAFTGKQGGNKVRNVVKTRQRYAQLLLQERETERYISEAGPDF</sequence>
<comment type="caution">
    <text evidence="1">The sequence shown here is derived from an EMBL/GenBank/DDBJ whole genome shotgun (WGS) entry which is preliminary data.</text>
</comment>
<dbReference type="Proteomes" id="UP000653343">
    <property type="component" value="Unassembled WGS sequence"/>
</dbReference>
<evidence type="ECO:0000313" key="1">
    <source>
        <dbReference type="EMBL" id="GGX35659.1"/>
    </source>
</evidence>
<gene>
    <name evidence="1" type="ORF">GCM10010946_11430</name>
</gene>
<name>A0ABQ2XW26_9BURK</name>
<accession>A0ABQ2XW26</accession>
<keyword evidence="2" id="KW-1185">Reference proteome</keyword>
<organism evidence="1 2">
    <name type="scientific">Undibacterium squillarum</name>
    <dbReference type="NCBI Taxonomy" id="1131567"/>
    <lineage>
        <taxon>Bacteria</taxon>
        <taxon>Pseudomonadati</taxon>
        <taxon>Pseudomonadota</taxon>
        <taxon>Betaproteobacteria</taxon>
        <taxon>Burkholderiales</taxon>
        <taxon>Oxalobacteraceae</taxon>
        <taxon>Undibacterium</taxon>
    </lineage>
</organism>
<protein>
    <submittedName>
        <fullName evidence="1">Uncharacterized protein</fullName>
    </submittedName>
</protein>
<reference evidence="2" key="1">
    <citation type="journal article" date="2019" name="Int. J. Syst. Evol. Microbiol.">
        <title>The Global Catalogue of Microorganisms (GCM) 10K type strain sequencing project: providing services to taxonomists for standard genome sequencing and annotation.</title>
        <authorList>
            <consortium name="The Broad Institute Genomics Platform"/>
            <consortium name="The Broad Institute Genome Sequencing Center for Infectious Disease"/>
            <person name="Wu L."/>
            <person name="Ma J."/>
        </authorList>
    </citation>
    <scope>NUCLEOTIDE SEQUENCE [LARGE SCALE GENOMIC DNA]</scope>
    <source>
        <strain evidence="2">KCTC 23917</strain>
    </source>
</reference>
<dbReference type="EMBL" id="BMYU01000002">
    <property type="protein sequence ID" value="GGX35659.1"/>
    <property type="molecule type" value="Genomic_DNA"/>
</dbReference>
<proteinExistence type="predicted"/>
<evidence type="ECO:0000313" key="2">
    <source>
        <dbReference type="Proteomes" id="UP000653343"/>
    </source>
</evidence>